<evidence type="ECO:0000256" key="10">
    <source>
        <dbReference type="SAM" id="MobiDB-lite"/>
    </source>
</evidence>
<keyword evidence="5" id="KW-0378">Hydrolase</keyword>
<evidence type="ECO:0000256" key="5">
    <source>
        <dbReference type="ARBA" id="ARBA00022801"/>
    </source>
</evidence>
<dbReference type="SUPFAM" id="SSF51445">
    <property type="entry name" value="(Trans)glycosidases"/>
    <property type="match status" value="1"/>
</dbReference>
<dbReference type="Pfam" id="PF13086">
    <property type="entry name" value="AAA_11"/>
    <property type="match status" value="1"/>
</dbReference>
<evidence type="ECO:0000256" key="6">
    <source>
        <dbReference type="ARBA" id="ARBA00023295"/>
    </source>
</evidence>
<evidence type="ECO:0000256" key="1">
    <source>
        <dbReference type="ARBA" id="ARBA00004613"/>
    </source>
</evidence>
<dbReference type="Gene3D" id="3.20.20.80">
    <property type="entry name" value="Glycosidases"/>
    <property type="match status" value="1"/>
</dbReference>
<feature type="chain" id="PRO_5042057224" description="glucan 1,3-beta-glucosidase" evidence="11">
    <location>
        <begin position="22"/>
        <end position="1369"/>
    </location>
</feature>
<evidence type="ECO:0000259" key="14">
    <source>
        <dbReference type="Pfam" id="PF13087"/>
    </source>
</evidence>
<protein>
    <recommendedName>
        <fullName evidence="9">glucan 1,3-beta-glucosidase</fullName>
        <ecNumber evidence="9">3.2.1.58</ecNumber>
    </recommendedName>
</protein>
<feature type="domain" description="Glycoside hydrolase family 5" evidence="12">
    <location>
        <begin position="130"/>
        <end position="374"/>
    </location>
</feature>
<evidence type="ECO:0000256" key="7">
    <source>
        <dbReference type="ARBA" id="ARBA00023316"/>
    </source>
</evidence>
<comment type="subcellular location">
    <subcellularLocation>
        <location evidence="1">Secreted</location>
    </subcellularLocation>
</comment>
<feature type="compositionally biased region" description="Polar residues" evidence="10">
    <location>
        <begin position="830"/>
        <end position="852"/>
    </location>
</feature>
<comment type="catalytic activity">
    <reaction evidence="8">
        <text>Successive hydrolysis of beta-D-glucose units from the non-reducing ends of (1-&gt;3)-beta-D-glucans, releasing alpha-glucose.</text>
        <dbReference type="EC" id="3.2.1.58"/>
    </reaction>
</comment>
<dbReference type="GO" id="GO:0009251">
    <property type="term" value="P:glucan catabolic process"/>
    <property type="evidence" value="ECO:0007669"/>
    <property type="project" value="TreeGrafter"/>
</dbReference>
<feature type="signal peptide" evidence="11">
    <location>
        <begin position="1"/>
        <end position="21"/>
    </location>
</feature>
<dbReference type="InterPro" id="IPR041677">
    <property type="entry name" value="DNA2/NAM7_AAA_11"/>
</dbReference>
<dbReference type="InterPro" id="IPR050386">
    <property type="entry name" value="Glycosyl_hydrolase_5"/>
</dbReference>
<dbReference type="Pfam" id="PF00150">
    <property type="entry name" value="Cellulase"/>
    <property type="match status" value="1"/>
</dbReference>
<keyword evidence="6" id="KW-0326">Glycosidase</keyword>
<name>A0AAD2H478_9AGAR</name>
<dbReference type="GO" id="GO:0004338">
    <property type="term" value="F:glucan exo-1,3-beta-glucosidase activity"/>
    <property type="evidence" value="ECO:0007669"/>
    <property type="project" value="UniProtKB-EC"/>
</dbReference>
<evidence type="ECO:0000259" key="13">
    <source>
        <dbReference type="Pfam" id="PF13086"/>
    </source>
</evidence>
<evidence type="ECO:0000256" key="8">
    <source>
        <dbReference type="ARBA" id="ARBA00036824"/>
    </source>
</evidence>
<dbReference type="InterPro" id="IPR001547">
    <property type="entry name" value="Glyco_hydro_5"/>
</dbReference>
<dbReference type="GO" id="GO:0071555">
    <property type="term" value="P:cell wall organization"/>
    <property type="evidence" value="ECO:0007669"/>
    <property type="project" value="UniProtKB-KW"/>
</dbReference>
<keyword evidence="3" id="KW-0964">Secreted</keyword>
<dbReference type="Proteomes" id="UP001295794">
    <property type="component" value="Unassembled WGS sequence"/>
</dbReference>
<dbReference type="PANTHER" id="PTHR31297:SF1">
    <property type="entry name" value="GLUCAN 1,3-BETA-GLUCOSIDASE I_II-RELATED"/>
    <property type="match status" value="1"/>
</dbReference>
<dbReference type="GO" id="GO:0009986">
    <property type="term" value="C:cell surface"/>
    <property type="evidence" value="ECO:0007669"/>
    <property type="project" value="TreeGrafter"/>
</dbReference>
<dbReference type="InterPro" id="IPR041679">
    <property type="entry name" value="DNA2/NAM7-like_C"/>
</dbReference>
<feature type="region of interest" description="Disordered" evidence="10">
    <location>
        <begin position="828"/>
        <end position="852"/>
    </location>
</feature>
<keyword evidence="4 11" id="KW-0732">Signal</keyword>
<gene>
    <name evidence="15" type="ORF">MYCIT1_LOCUS11577</name>
</gene>
<dbReference type="InterPro" id="IPR047187">
    <property type="entry name" value="SF1_C_Upf1"/>
</dbReference>
<feature type="compositionally biased region" description="Low complexity" evidence="10">
    <location>
        <begin position="58"/>
        <end position="78"/>
    </location>
</feature>
<dbReference type="GO" id="GO:0004386">
    <property type="term" value="F:helicase activity"/>
    <property type="evidence" value="ECO:0007669"/>
    <property type="project" value="InterPro"/>
</dbReference>
<dbReference type="EMBL" id="CAVNYO010000138">
    <property type="protein sequence ID" value="CAK5268395.1"/>
    <property type="molecule type" value="Genomic_DNA"/>
</dbReference>
<keyword evidence="7" id="KW-0961">Cell wall biogenesis/degradation</keyword>
<evidence type="ECO:0000256" key="11">
    <source>
        <dbReference type="SAM" id="SignalP"/>
    </source>
</evidence>
<accession>A0AAD2H478</accession>
<dbReference type="CDD" id="cd18808">
    <property type="entry name" value="SF1_C_Upf1"/>
    <property type="match status" value="1"/>
</dbReference>
<dbReference type="PANTHER" id="PTHR31297">
    <property type="entry name" value="GLUCAN ENDO-1,6-BETA-GLUCOSIDASE B"/>
    <property type="match status" value="1"/>
</dbReference>
<dbReference type="Pfam" id="PF13087">
    <property type="entry name" value="AAA_12"/>
    <property type="match status" value="1"/>
</dbReference>
<reference evidence="15" key="1">
    <citation type="submission" date="2023-11" db="EMBL/GenBank/DDBJ databases">
        <authorList>
            <person name="De Vega J J."/>
            <person name="De Vega J J."/>
        </authorList>
    </citation>
    <scope>NUCLEOTIDE SEQUENCE</scope>
</reference>
<dbReference type="GO" id="GO:0005576">
    <property type="term" value="C:extracellular region"/>
    <property type="evidence" value="ECO:0007669"/>
    <property type="project" value="UniProtKB-SubCell"/>
</dbReference>
<evidence type="ECO:0000256" key="9">
    <source>
        <dbReference type="ARBA" id="ARBA00038929"/>
    </source>
</evidence>
<comment type="similarity">
    <text evidence="2">Belongs to the glycosyl hydrolase 5 (cellulase A) family.</text>
</comment>
<feature type="region of interest" description="Disordered" evidence="10">
    <location>
        <begin position="49"/>
        <end position="78"/>
    </location>
</feature>
<feature type="region of interest" description="Disordered" evidence="10">
    <location>
        <begin position="654"/>
        <end position="676"/>
    </location>
</feature>
<dbReference type="InterPro" id="IPR027417">
    <property type="entry name" value="P-loop_NTPase"/>
</dbReference>
<dbReference type="InterPro" id="IPR017853">
    <property type="entry name" value="GH"/>
</dbReference>
<dbReference type="SUPFAM" id="SSF52540">
    <property type="entry name" value="P-loop containing nucleoside triphosphate hydrolases"/>
    <property type="match status" value="1"/>
</dbReference>
<evidence type="ECO:0000259" key="12">
    <source>
        <dbReference type="Pfam" id="PF00150"/>
    </source>
</evidence>
<evidence type="ECO:0000313" key="16">
    <source>
        <dbReference type="Proteomes" id="UP001295794"/>
    </source>
</evidence>
<sequence length="1369" mass="152613">MWGLPLSLLLCEIFLADFASAGQQCQLKLHSNILSSPFGGSTSLLGSTNTPAASTPLPTSVPSTRTASSSASASPTSTPFAYGTTPIRGVNLGGWFVLEPWITPSIFNNTGNANIIDEFTFGSMQDPKTALTTLTKHWETWITEADFIAIAAAGLNHVRIPLGYWSVPMTSDDTNENTSPAPYISGAWPYLLTALNWAKKHGIRVILDLHGAPGSQNGFDNSGQRTSNSQWAITPANITRTVDTLTYIVKHVGGLIDVIELLNEPATFLYPSTYPDTLRQFWQDGYDAVRAAVGPDIRVMIGDGFMGVDAWTNFMTYPSAQGVIMDYHEYQLFSVPELSRNFSEHIQFTCSSMADIDAFARNNIWAIVGEWSTAVTDCAVWLNGRNIGARWDGTWYTPNTPFGSCDGWSGDYHTFSAQYKTFLRQYWEVQTMMGEGVQGWVYWAWKVDDSLSYSRCTSTEHLLQAENADDWRSVLNLNVISSTDGGSVIRKDWKGAGFLKIRRIECILTSVPAEICARRSAILAWQQDVEQYGENRCPVLSMTSPRDRGKHINPWPCPLSHSHLWLWILFEMRQEKFAQNMLELDIDLEDYALEVRSMKETELTKEVLEVFIHAEPIGIAPGYSKEGDLVALAIADNTYCLIVSFISDRSASRSGITQKRGGGGDRSGRGPQKAGAAVDTSGRKLLEKLVLCRASGDNCAFDCGPLSMSLYCAVGLRIKNGIDIQSAFSSVNRKPLSAIEDAVGGTETVKVFAENITEAFQNPLYDSEDKHCSQDLVSRAWLSQYLPMVGNCAEAFAKVPKIDTEMLELPFLNHLAKLTQDTLRLRHSKPSNTKHSITLTPSVDSEGSDLQSQGFKNRIRSGQNVEFKIQNAQGAVYTHRDRVGNVVGRRANLANSYDHLDNSKVVLTVHSIGRDDPTTAEARRALTVLHMLQGQHNLFSNNPWTKNIWLPSSDSAPGLLTWPDQWAQEAPVLCSVDNLGRHKNLNQSQQDAVDAMLSNKNDHHIVLVQGKPSPPGTGKTSVIATFVNAAVSMNYQGIWLVAKSNVAVINIALKLQSVGFLNWRLLASAEFSHKDWHGHLYDQIRDKFISSHEFSKMGRDYIPVITQYEKTLRKMCFIGDNKQLPPFGQEDLQDLQSIFEIPHLQSFCIFLDIQYRMPPQIGDFISQHVYDSKLSSNPTHPIPNSHIACQFINVVNSKEKLQVTSTSITNEKECAVVLQLSQHLQNHNKNFKIITPYDAQRELIQEALRSAGLHWEEKVYNVDSFQGLIHHLLLENISLTVSGNEEDVIIISLVRTRALGFLQNLRRTNVMLTRSKKHMYLVTSRNFVDGPLAHECLVGHLSRHVGDLGWLELSSLDNDAFLTNFQKQH</sequence>
<organism evidence="15 16">
    <name type="scientific">Mycena citricolor</name>
    <dbReference type="NCBI Taxonomy" id="2018698"/>
    <lineage>
        <taxon>Eukaryota</taxon>
        <taxon>Fungi</taxon>
        <taxon>Dikarya</taxon>
        <taxon>Basidiomycota</taxon>
        <taxon>Agaricomycotina</taxon>
        <taxon>Agaricomycetes</taxon>
        <taxon>Agaricomycetidae</taxon>
        <taxon>Agaricales</taxon>
        <taxon>Marasmiineae</taxon>
        <taxon>Mycenaceae</taxon>
        <taxon>Mycena</taxon>
    </lineage>
</organism>
<comment type="caution">
    <text evidence="15">The sequence shown here is derived from an EMBL/GenBank/DDBJ whole genome shotgun (WGS) entry which is preliminary data.</text>
</comment>
<feature type="domain" description="DNA2/NAM7 helicase helicase" evidence="13">
    <location>
        <begin position="984"/>
        <end position="1057"/>
    </location>
</feature>
<evidence type="ECO:0000256" key="3">
    <source>
        <dbReference type="ARBA" id="ARBA00022525"/>
    </source>
</evidence>
<evidence type="ECO:0000256" key="4">
    <source>
        <dbReference type="ARBA" id="ARBA00022729"/>
    </source>
</evidence>
<feature type="domain" description="DNA2/NAM7 helicase-like C-terminal" evidence="14">
    <location>
        <begin position="1145"/>
        <end position="1325"/>
    </location>
</feature>
<evidence type="ECO:0000256" key="2">
    <source>
        <dbReference type="ARBA" id="ARBA00005641"/>
    </source>
</evidence>
<keyword evidence="16" id="KW-1185">Reference proteome</keyword>
<dbReference type="Gene3D" id="3.40.50.300">
    <property type="entry name" value="P-loop containing nucleotide triphosphate hydrolases"/>
    <property type="match status" value="2"/>
</dbReference>
<dbReference type="EC" id="3.2.1.58" evidence="9"/>
<evidence type="ECO:0000313" key="15">
    <source>
        <dbReference type="EMBL" id="CAK5268395.1"/>
    </source>
</evidence>
<proteinExistence type="inferred from homology"/>